<gene>
    <name evidence="1" type="ORF">F9U64_06305</name>
</gene>
<accession>A0A7C8KZM3</accession>
<keyword evidence="2" id="KW-1185">Reference proteome</keyword>
<comment type="caution">
    <text evidence="1">The sequence shown here is derived from an EMBL/GenBank/DDBJ whole genome shotgun (WGS) entry which is preliminary data.</text>
</comment>
<dbReference type="AlphaFoldDB" id="A0A7C8KZM3"/>
<dbReference type="OrthoDB" id="2467654at2"/>
<dbReference type="Proteomes" id="UP000480246">
    <property type="component" value="Unassembled WGS sequence"/>
</dbReference>
<proteinExistence type="predicted"/>
<sequence>MEMFKDTWNPTKAEIKYWAFSDEHIPDQDWELAIISFENLPFIISLAGNKHCKQTLFFLSCLYVFTGDIVRRGIREEVDRLAGLLEEIGKNARTKELKLWVDRSRSLIHSPENYHYDYWGLGSKYIYQ</sequence>
<dbReference type="RefSeq" id="WP_153402149.1">
    <property type="nucleotide sequence ID" value="NZ_ML762426.1"/>
</dbReference>
<evidence type="ECO:0000313" key="1">
    <source>
        <dbReference type="EMBL" id="KAB8138151.1"/>
    </source>
</evidence>
<dbReference type="EMBL" id="WEID01000027">
    <property type="protein sequence ID" value="KAB8138151.1"/>
    <property type="molecule type" value="Genomic_DNA"/>
</dbReference>
<reference evidence="1 2" key="1">
    <citation type="submission" date="2019-10" db="EMBL/GenBank/DDBJ databases">
        <title>Gracilibacillus sp. nov. isolated from rice seeds.</title>
        <authorList>
            <person name="He S."/>
        </authorList>
    </citation>
    <scope>NUCLEOTIDE SEQUENCE [LARGE SCALE GENOMIC DNA]</scope>
    <source>
        <strain evidence="1 2">TD8</strain>
    </source>
</reference>
<evidence type="ECO:0000313" key="2">
    <source>
        <dbReference type="Proteomes" id="UP000480246"/>
    </source>
</evidence>
<name>A0A7C8KZM3_9BACI</name>
<organism evidence="1 2">
    <name type="scientific">Gracilibacillus oryzae</name>
    <dbReference type="NCBI Taxonomy" id="1672701"/>
    <lineage>
        <taxon>Bacteria</taxon>
        <taxon>Bacillati</taxon>
        <taxon>Bacillota</taxon>
        <taxon>Bacilli</taxon>
        <taxon>Bacillales</taxon>
        <taxon>Bacillaceae</taxon>
        <taxon>Gracilibacillus</taxon>
    </lineage>
</organism>
<protein>
    <submittedName>
        <fullName evidence="1">Uncharacterized protein</fullName>
    </submittedName>
</protein>